<comment type="catalytic activity">
    <reaction evidence="2">
        <text>2 GTP = 3',3'-c-di-GMP + 2 diphosphate</text>
        <dbReference type="Rhea" id="RHEA:24898"/>
        <dbReference type="ChEBI" id="CHEBI:33019"/>
        <dbReference type="ChEBI" id="CHEBI:37565"/>
        <dbReference type="ChEBI" id="CHEBI:58805"/>
        <dbReference type="EC" id="2.7.7.65"/>
    </reaction>
</comment>
<protein>
    <recommendedName>
        <fullName evidence="1">diguanylate cyclase</fullName>
        <ecNumber evidence="1">2.7.7.65</ecNumber>
    </recommendedName>
</protein>
<dbReference type="InterPro" id="IPR043128">
    <property type="entry name" value="Rev_trsase/Diguanyl_cyclase"/>
</dbReference>
<dbReference type="InterPro" id="IPR029787">
    <property type="entry name" value="Nucleotide_cyclase"/>
</dbReference>
<evidence type="ECO:0000313" key="5">
    <source>
        <dbReference type="EMBL" id="KOO06455.1"/>
    </source>
</evidence>
<feature type="domain" description="GGDEF" evidence="4">
    <location>
        <begin position="497"/>
        <end position="632"/>
    </location>
</feature>
<dbReference type="InterPro" id="IPR019734">
    <property type="entry name" value="TPR_rpt"/>
</dbReference>
<dbReference type="SMART" id="SM00028">
    <property type="entry name" value="TPR"/>
    <property type="match status" value="5"/>
</dbReference>
<dbReference type="InterPro" id="IPR011990">
    <property type="entry name" value="TPR-like_helical_dom_sf"/>
</dbReference>
<organism evidence="5 6">
    <name type="scientific">Vibrio hepatarius</name>
    <dbReference type="NCBI Taxonomy" id="171383"/>
    <lineage>
        <taxon>Bacteria</taxon>
        <taxon>Pseudomonadati</taxon>
        <taxon>Pseudomonadota</taxon>
        <taxon>Gammaproteobacteria</taxon>
        <taxon>Vibrionales</taxon>
        <taxon>Vibrionaceae</taxon>
        <taxon>Vibrio</taxon>
        <taxon>Vibrio oreintalis group</taxon>
    </lineage>
</organism>
<accession>A0A0M0HWL2</accession>
<dbReference type="Proteomes" id="UP000037530">
    <property type="component" value="Unassembled WGS sequence"/>
</dbReference>
<dbReference type="AlphaFoldDB" id="A0A0M0HWL2"/>
<dbReference type="InterPro" id="IPR000160">
    <property type="entry name" value="GGDEF_dom"/>
</dbReference>
<keyword evidence="3" id="KW-0812">Transmembrane</keyword>
<dbReference type="GO" id="GO:0052621">
    <property type="term" value="F:diguanylate cyclase activity"/>
    <property type="evidence" value="ECO:0007669"/>
    <property type="project" value="UniProtKB-EC"/>
</dbReference>
<sequence length="646" mass="73847">MALSTVPFFLHAQDDLSSWKETYHEILAQSDQKALAMLQDRYNVLPPGIEKLYISSKIHAFMTLRGQPYYGNKFTYHSEYSEIEQTFIKALNQEEALNYDAAKTAYLSLLKSAMISQQVEGQVLFEYQLCRLLNRQGQFLQARLYCSSLNDHVKSHDFSILPRYKALRVIANNFEYSGDYHSALIAYQDYLATIPAYADPSGVYNDAGLLLKNIGNIELAKEYLNIAIKLRDNGASQLELAQSHHSMGEILLSDKDYQGAIYHFKRTEDILHPFGYTYGLTYAYLGLGRANIELGNFGVGNRYLLDALEKASEQKNDHIRGEVYLTLAKSHQLQNNFILAEDFANNASRLAEVIHSAPLRGMALQRLADIAEQRGQFQKALRYYQEYFDSELDKRNKQNQSAYLALDNERQNYTEQLQRTQLIEKNQQQSEEINRLVAFKEFLYFVIVVLVLVLYGSFYFKRKAMSYAEKDLLTGAWNRAAAIRNIRKLPRTDAPNLHYVVILLDLDDFKRINDTYGHPTGDLALTHLAEIVKAHSSQDDIFGRLGGEEFVIVLKNIDELDVKERVENLHRTIGSLTFEAENHEKLSITASFSYLSTPKSLADFDELYSILDQALYQVKMNGKNSTIDAFNEPIILPTTAYASVQP</sequence>
<dbReference type="Pfam" id="PF00990">
    <property type="entry name" value="GGDEF"/>
    <property type="match status" value="1"/>
</dbReference>
<dbReference type="STRING" id="171383.AKJ31_18300"/>
<dbReference type="EMBL" id="LHPI01000019">
    <property type="protein sequence ID" value="KOO06455.1"/>
    <property type="molecule type" value="Genomic_DNA"/>
</dbReference>
<dbReference type="NCBIfam" id="TIGR00254">
    <property type="entry name" value="GGDEF"/>
    <property type="match status" value="1"/>
</dbReference>
<dbReference type="CDD" id="cd01949">
    <property type="entry name" value="GGDEF"/>
    <property type="match status" value="1"/>
</dbReference>
<keyword evidence="3" id="KW-0472">Membrane</keyword>
<dbReference type="PANTHER" id="PTHR45138">
    <property type="entry name" value="REGULATORY COMPONENTS OF SENSORY TRANSDUCTION SYSTEM"/>
    <property type="match status" value="1"/>
</dbReference>
<evidence type="ECO:0000259" key="4">
    <source>
        <dbReference type="PROSITE" id="PS50887"/>
    </source>
</evidence>
<dbReference type="PANTHER" id="PTHR45138:SF9">
    <property type="entry name" value="DIGUANYLATE CYCLASE DGCM-RELATED"/>
    <property type="match status" value="1"/>
</dbReference>
<name>A0A0M0HWL2_9VIBR</name>
<evidence type="ECO:0000256" key="1">
    <source>
        <dbReference type="ARBA" id="ARBA00012528"/>
    </source>
</evidence>
<evidence type="ECO:0000256" key="2">
    <source>
        <dbReference type="ARBA" id="ARBA00034247"/>
    </source>
</evidence>
<evidence type="ECO:0000313" key="6">
    <source>
        <dbReference type="Proteomes" id="UP000037530"/>
    </source>
</evidence>
<dbReference type="Gene3D" id="3.30.70.270">
    <property type="match status" value="1"/>
</dbReference>
<gene>
    <name evidence="5" type="ORF">AKJ31_18300</name>
</gene>
<dbReference type="SUPFAM" id="SSF55073">
    <property type="entry name" value="Nucleotide cyclase"/>
    <property type="match status" value="1"/>
</dbReference>
<dbReference type="PATRIC" id="fig|171383.3.peg.3740"/>
<dbReference type="SMART" id="SM00267">
    <property type="entry name" value="GGDEF"/>
    <property type="match status" value="1"/>
</dbReference>
<comment type="caution">
    <text evidence="5">The sequence shown here is derived from an EMBL/GenBank/DDBJ whole genome shotgun (WGS) entry which is preliminary data.</text>
</comment>
<feature type="transmembrane region" description="Helical" evidence="3">
    <location>
        <begin position="442"/>
        <end position="460"/>
    </location>
</feature>
<keyword evidence="3" id="KW-1133">Transmembrane helix</keyword>
<dbReference type="SUPFAM" id="SSF48452">
    <property type="entry name" value="TPR-like"/>
    <property type="match status" value="2"/>
</dbReference>
<dbReference type="EC" id="2.7.7.65" evidence="1"/>
<reference evidence="6" key="1">
    <citation type="submission" date="2015-08" db="EMBL/GenBank/DDBJ databases">
        <title>Vibrio galatheae sp. nov., a novel member of the Vibrionaceae family isolated from the Solomon Islands.</title>
        <authorList>
            <person name="Giubergia S."/>
            <person name="Machado H."/>
            <person name="Mateiu R.V."/>
            <person name="Gram L."/>
        </authorList>
    </citation>
    <scope>NUCLEOTIDE SEQUENCE [LARGE SCALE GENOMIC DNA]</scope>
    <source>
        <strain evidence="6">DSM 19134</strain>
    </source>
</reference>
<evidence type="ECO:0000256" key="3">
    <source>
        <dbReference type="SAM" id="Phobius"/>
    </source>
</evidence>
<keyword evidence="6" id="KW-1185">Reference proteome</keyword>
<dbReference type="InterPro" id="IPR050469">
    <property type="entry name" value="Diguanylate_Cyclase"/>
</dbReference>
<proteinExistence type="predicted"/>
<dbReference type="Gene3D" id="1.25.40.10">
    <property type="entry name" value="Tetratricopeptide repeat domain"/>
    <property type="match status" value="2"/>
</dbReference>
<dbReference type="PROSITE" id="PS50887">
    <property type="entry name" value="GGDEF"/>
    <property type="match status" value="1"/>
</dbReference>